<organism evidence="1 2">
    <name type="scientific">Knipowitschia caucasica</name>
    <name type="common">Caucasian dwarf goby</name>
    <name type="synonym">Pomatoschistus caucasicus</name>
    <dbReference type="NCBI Taxonomy" id="637954"/>
    <lineage>
        <taxon>Eukaryota</taxon>
        <taxon>Metazoa</taxon>
        <taxon>Chordata</taxon>
        <taxon>Craniata</taxon>
        <taxon>Vertebrata</taxon>
        <taxon>Euteleostomi</taxon>
        <taxon>Actinopterygii</taxon>
        <taxon>Neopterygii</taxon>
        <taxon>Teleostei</taxon>
        <taxon>Neoteleostei</taxon>
        <taxon>Acanthomorphata</taxon>
        <taxon>Gobiaria</taxon>
        <taxon>Gobiiformes</taxon>
        <taxon>Gobioidei</taxon>
        <taxon>Gobiidae</taxon>
        <taxon>Gobiinae</taxon>
        <taxon>Knipowitschia</taxon>
    </lineage>
</organism>
<accession>A0AAV2KTS4</accession>
<name>A0AAV2KTS4_KNICA</name>
<reference evidence="1 2" key="1">
    <citation type="submission" date="2024-04" db="EMBL/GenBank/DDBJ databases">
        <authorList>
            <person name="Waldvogel A.-M."/>
            <person name="Schoenle A."/>
        </authorList>
    </citation>
    <scope>NUCLEOTIDE SEQUENCE [LARGE SCALE GENOMIC DNA]</scope>
</reference>
<evidence type="ECO:0000313" key="1">
    <source>
        <dbReference type="EMBL" id="CAL1592360.1"/>
    </source>
</evidence>
<dbReference type="Proteomes" id="UP001497482">
    <property type="component" value="Chromosome 2"/>
</dbReference>
<proteinExistence type="predicted"/>
<evidence type="ECO:0000313" key="2">
    <source>
        <dbReference type="Proteomes" id="UP001497482"/>
    </source>
</evidence>
<protein>
    <submittedName>
        <fullName evidence="1">Uncharacterized protein</fullName>
    </submittedName>
</protein>
<keyword evidence="2" id="KW-1185">Reference proteome</keyword>
<dbReference type="AlphaFoldDB" id="A0AAV2KTS4"/>
<gene>
    <name evidence="1" type="ORF">KC01_LOCUS21614</name>
</gene>
<dbReference type="EMBL" id="OZ035824">
    <property type="protein sequence ID" value="CAL1592360.1"/>
    <property type="molecule type" value="Genomic_DNA"/>
</dbReference>
<sequence length="225" mass="24971">MGYVRPAARQSVWVPPKSELIVWGRTCTGPGGKDYSAVLEAMPDAEAWGVARTLAVVKNGRVPVRVCNPHPYPVSIGRYQNLGRLYQVEEADVQGARDLSLSIGPDGVVEVGMVDTRSPERNSNEEVSKLIDSTCLTPQQQSELRSLLEKWMKVFASDEEDFGRTDLVQHRIHTGEAPPIKESNGELQRKPHAHVCYVRNKMVESLLGARSVCWEKGHFPVTALL</sequence>